<evidence type="ECO:0000313" key="6">
    <source>
        <dbReference type="EMBL" id="ADY13111.1"/>
    </source>
</evidence>
<dbReference type="EMBL" id="CP002541">
    <property type="protein sequence ID" value="ADY13111.1"/>
    <property type="molecule type" value="Genomic_DNA"/>
</dbReference>
<dbReference type="Proteomes" id="UP000008466">
    <property type="component" value="Chromosome"/>
</dbReference>
<name>F0RYX5_SPHGB</name>
<proteinExistence type="predicted"/>
<dbReference type="PROSITE" id="PS00716">
    <property type="entry name" value="SIGMA70_2"/>
    <property type="match status" value="1"/>
</dbReference>
<dbReference type="InterPro" id="IPR014284">
    <property type="entry name" value="RNA_pol_sigma-70_dom"/>
</dbReference>
<dbReference type="Pfam" id="PF04539">
    <property type="entry name" value="Sigma70_r3"/>
    <property type="match status" value="1"/>
</dbReference>
<dbReference type="InterPro" id="IPR013325">
    <property type="entry name" value="RNA_pol_sigma_r2"/>
</dbReference>
<dbReference type="NCBIfam" id="TIGR02937">
    <property type="entry name" value="sigma70-ECF"/>
    <property type="match status" value="1"/>
</dbReference>
<dbReference type="HOGENOM" id="CLU_014793_3_5_12"/>
<dbReference type="AlphaFoldDB" id="F0RYX5"/>
<keyword evidence="7" id="KW-1185">Reference proteome</keyword>
<dbReference type="GO" id="GO:0006352">
    <property type="term" value="P:DNA-templated transcription initiation"/>
    <property type="evidence" value="ECO:0007669"/>
    <property type="project" value="InterPro"/>
</dbReference>
<dbReference type="SUPFAM" id="SSF88946">
    <property type="entry name" value="Sigma2 domain of RNA polymerase sigma factors"/>
    <property type="match status" value="1"/>
</dbReference>
<evidence type="ECO:0000256" key="2">
    <source>
        <dbReference type="ARBA" id="ARBA00023082"/>
    </source>
</evidence>
<dbReference type="Pfam" id="PF04545">
    <property type="entry name" value="Sigma70_r4"/>
    <property type="match status" value="1"/>
</dbReference>
<dbReference type="RefSeq" id="WP_013606962.1">
    <property type="nucleotide sequence ID" value="NC_015152.1"/>
</dbReference>
<dbReference type="OrthoDB" id="9809557at2"/>
<dbReference type="InterPro" id="IPR007627">
    <property type="entry name" value="RNA_pol_sigma70_r2"/>
</dbReference>
<keyword evidence="1" id="KW-0805">Transcription regulation</keyword>
<dbReference type="Gene3D" id="1.10.601.10">
    <property type="entry name" value="RNA Polymerase Primary Sigma Factor"/>
    <property type="match status" value="1"/>
</dbReference>
<evidence type="ECO:0000259" key="5">
    <source>
        <dbReference type="PROSITE" id="PS00716"/>
    </source>
</evidence>
<dbReference type="InterPro" id="IPR036388">
    <property type="entry name" value="WH-like_DNA-bd_sf"/>
</dbReference>
<dbReference type="Pfam" id="PF00140">
    <property type="entry name" value="Sigma70_r1_2"/>
    <property type="match status" value="1"/>
</dbReference>
<reference evidence="7" key="1">
    <citation type="submission" date="2011-02" db="EMBL/GenBank/DDBJ databases">
        <title>Complete sequence of Spirochaeta sp. Buddy.</title>
        <authorList>
            <person name="Lucas S."/>
            <person name="Copeland A."/>
            <person name="Lapidus A."/>
            <person name="Cheng J.-F."/>
            <person name="Goodwin L."/>
            <person name="Pitluck S."/>
            <person name="Zeytun A."/>
            <person name="Detter J.C."/>
            <person name="Han C."/>
            <person name="Tapia R."/>
            <person name="Land M."/>
            <person name="Hauser L."/>
            <person name="Kyrpides N."/>
            <person name="Ivanova N."/>
            <person name="Mikhailova N."/>
            <person name="Pagani I."/>
            <person name="Ritalahti K.M."/>
            <person name="Loeffler F.E."/>
            <person name="Woyke T."/>
        </authorList>
    </citation>
    <scope>NUCLEOTIDE SEQUENCE [LARGE SCALE GENOMIC DNA]</scope>
    <source>
        <strain evidence="7">ATCC BAA-1886 / DSM 22777 / Buddy</strain>
    </source>
</reference>
<dbReference type="PIRSF" id="PIRSF000770">
    <property type="entry name" value="RNA_pol_sigma-SigE/K"/>
    <property type="match status" value="1"/>
</dbReference>
<evidence type="ECO:0000256" key="4">
    <source>
        <dbReference type="ARBA" id="ARBA00023163"/>
    </source>
</evidence>
<accession>F0RYX5</accession>
<dbReference type="GO" id="GO:0003677">
    <property type="term" value="F:DNA binding"/>
    <property type="evidence" value="ECO:0007669"/>
    <property type="project" value="UniProtKB-KW"/>
</dbReference>
<dbReference type="InterPro" id="IPR050239">
    <property type="entry name" value="Sigma-70_RNA_pol_init_factors"/>
</dbReference>
<organism evidence="6 7">
    <name type="scientific">Sphaerochaeta globosa (strain ATCC BAA-1886 / DSM 22777 / Buddy)</name>
    <name type="common">Spirochaeta sp. (strain Buddy)</name>
    <dbReference type="NCBI Taxonomy" id="158189"/>
    <lineage>
        <taxon>Bacteria</taxon>
        <taxon>Pseudomonadati</taxon>
        <taxon>Spirochaetota</taxon>
        <taxon>Spirochaetia</taxon>
        <taxon>Spirochaetales</taxon>
        <taxon>Sphaerochaetaceae</taxon>
        <taxon>Sphaerochaeta</taxon>
    </lineage>
</organism>
<dbReference type="PANTHER" id="PTHR30603">
    <property type="entry name" value="RNA POLYMERASE SIGMA FACTOR RPO"/>
    <property type="match status" value="1"/>
</dbReference>
<dbReference type="InterPro" id="IPR007630">
    <property type="entry name" value="RNA_pol_sigma70_r4"/>
</dbReference>
<dbReference type="CDD" id="cd06171">
    <property type="entry name" value="Sigma70_r4"/>
    <property type="match status" value="1"/>
</dbReference>
<dbReference type="Pfam" id="PF04542">
    <property type="entry name" value="Sigma70_r2"/>
    <property type="match status" value="1"/>
</dbReference>
<evidence type="ECO:0000256" key="3">
    <source>
        <dbReference type="ARBA" id="ARBA00023125"/>
    </source>
</evidence>
<dbReference type="InterPro" id="IPR009042">
    <property type="entry name" value="RNA_pol_sigma70_r1_2"/>
</dbReference>
<feature type="domain" description="RNA polymerase sigma-70" evidence="5">
    <location>
        <begin position="253"/>
        <end position="279"/>
    </location>
</feature>
<keyword evidence="4" id="KW-0804">Transcription</keyword>
<dbReference type="STRING" id="158189.SpiBuddy_1286"/>
<dbReference type="SUPFAM" id="SSF88659">
    <property type="entry name" value="Sigma3 and sigma4 domains of RNA polymerase sigma factors"/>
    <property type="match status" value="2"/>
</dbReference>
<dbReference type="eggNOG" id="COG0568">
    <property type="taxonomic scope" value="Bacteria"/>
</dbReference>
<dbReference type="Gene3D" id="1.10.10.10">
    <property type="entry name" value="Winged helix-like DNA-binding domain superfamily/Winged helix DNA-binding domain"/>
    <property type="match status" value="2"/>
</dbReference>
<dbReference type="PANTHER" id="PTHR30603:SF47">
    <property type="entry name" value="RNA POLYMERASE SIGMA FACTOR SIGD, CHLOROPLASTIC"/>
    <property type="match status" value="1"/>
</dbReference>
<dbReference type="PRINTS" id="PR00046">
    <property type="entry name" value="SIGMA70FCT"/>
</dbReference>
<dbReference type="InterPro" id="IPR013324">
    <property type="entry name" value="RNA_pol_sigma_r3/r4-like"/>
</dbReference>
<evidence type="ECO:0000256" key="1">
    <source>
        <dbReference type="ARBA" id="ARBA00023015"/>
    </source>
</evidence>
<dbReference type="InterPro" id="IPR000943">
    <property type="entry name" value="RNA_pol_sigma70"/>
</dbReference>
<dbReference type="KEGG" id="sbu:SpiBuddy_1286"/>
<keyword evidence="3" id="KW-0238">DNA-binding</keyword>
<sequence length="293" mass="33540">MKTKRTMLNHTDDSYAYDDANILSMYLKEINQIPLLTPQEELVLAKRAQKGDEFARKRMIESNLRFVVNVAKKYQNQGMPLVDLINEGNIGLMTALEKFDPDKGYHFISYAVWWIRQSIMKAINEKSRAVRLPLNRTNELLQMHKAQRSLMKDLSTDDPSMEEIGTLTGFDPKHVSNLLSISRDLISLDAPVFTDGSASNIGDFIEDESQNPEQSLLDASLKEDVRSLLATLSDKERDIIELRFGLEGKTPMSLKEIGELYNLTKERIRQIEKKALERLRNPSKSKMVESYIA</sequence>
<protein>
    <submittedName>
        <fullName evidence="6">Putative RNA polymerase, sigma 70 family subunit</fullName>
    </submittedName>
</protein>
<gene>
    <name evidence="6" type="ordered locus">SpiBuddy_1286</name>
</gene>
<dbReference type="GO" id="GO:0016987">
    <property type="term" value="F:sigma factor activity"/>
    <property type="evidence" value="ECO:0007669"/>
    <property type="project" value="UniProtKB-KW"/>
</dbReference>
<dbReference type="InterPro" id="IPR007624">
    <property type="entry name" value="RNA_pol_sigma70_r3"/>
</dbReference>
<keyword evidence="2" id="KW-0731">Sigma factor</keyword>
<evidence type="ECO:0000313" key="7">
    <source>
        <dbReference type="Proteomes" id="UP000008466"/>
    </source>
</evidence>